<dbReference type="Pfam" id="PF00005">
    <property type="entry name" value="ABC_tran"/>
    <property type="match status" value="1"/>
</dbReference>
<dbReference type="SUPFAM" id="SSF52540">
    <property type="entry name" value="P-loop containing nucleoside triphosphate hydrolases"/>
    <property type="match status" value="1"/>
</dbReference>
<evidence type="ECO:0000256" key="1">
    <source>
        <dbReference type="ARBA" id="ARBA00004651"/>
    </source>
</evidence>
<evidence type="ECO:0000259" key="9">
    <source>
        <dbReference type="PROSITE" id="PS50893"/>
    </source>
</evidence>
<dbReference type="InterPro" id="IPR011527">
    <property type="entry name" value="ABC1_TM_dom"/>
</dbReference>
<feature type="compositionally biased region" description="Basic and acidic residues" evidence="7">
    <location>
        <begin position="349"/>
        <end position="361"/>
    </location>
</feature>
<keyword evidence="5 8" id="KW-1133">Transmembrane helix</keyword>
<keyword evidence="6 8" id="KW-0472">Membrane</keyword>
<sequence length="646" mass="69754">MGMPDNGWMMMASFRRDRSVVKERLKAGTVRRIAGYARPYVRELVLFLALNAVAAVIVVANPLLLKSIIDRGIVPHRTGIVITLASAVAGLALVEALIGLGQRWYSARIGEGLIYDLRTQVFDHVQRMPVAFFMRAQTGSLVSRLNSDVIGAQRALTTTLSSVVSNVISLILVLVTMFVLSWQVTLVALVLLPIFIFPAKWVGRRLQKISREQMQLDAEMSSLMTERFNVAGAMLAKLYGRPEEESAGFADRARRVRDIGVTSAMYGRVFFTALTLVASLATAMVYGVGGSLVVDGSFQLGTLVALATLLTRMYGPLTALSNVHVDVMTALVSFDRVFEVLDLAPMVDEKPGARPLPERPAPEPASPGGPADPDLSGAPAIEFDDVVFSYPAAAEVSLASLESIARTDTAPSREVLHGVSFRAAPGTMTALVGPSGAGKTTITQLVSRLYDVTEGAVRIGGQDVRDTTLASLRDTVGVVTQDAHLFHDSIRANLVYARPGATDEELAEALRAAQIWDLVESMPDGLDTVVGDRGYRLSGGEKQRLAIARLLLKAPSVVVLDEATAHLDSESEAAVQRALRTALAGRTSIVIAHRLSTIREADQILVIDDGRVAERGRHDELLAHDGLYSELYHTQFARQDVPDAVR</sequence>
<dbReference type="PROSITE" id="PS50929">
    <property type="entry name" value="ABC_TM1F"/>
    <property type="match status" value="1"/>
</dbReference>
<evidence type="ECO:0000259" key="10">
    <source>
        <dbReference type="PROSITE" id="PS50929"/>
    </source>
</evidence>
<dbReference type="InterPro" id="IPR003593">
    <property type="entry name" value="AAA+_ATPase"/>
</dbReference>
<feature type="transmembrane region" description="Helical" evidence="8">
    <location>
        <begin position="40"/>
        <end position="60"/>
    </location>
</feature>
<evidence type="ECO:0000256" key="8">
    <source>
        <dbReference type="SAM" id="Phobius"/>
    </source>
</evidence>
<dbReference type="Proteomes" id="UP001501822">
    <property type="component" value="Unassembled WGS sequence"/>
</dbReference>
<dbReference type="InterPro" id="IPR039421">
    <property type="entry name" value="Type_1_exporter"/>
</dbReference>
<organism evidence="11 12">
    <name type="scientific">Actinoallomurus spadix</name>
    <dbReference type="NCBI Taxonomy" id="79912"/>
    <lineage>
        <taxon>Bacteria</taxon>
        <taxon>Bacillati</taxon>
        <taxon>Actinomycetota</taxon>
        <taxon>Actinomycetes</taxon>
        <taxon>Streptosporangiales</taxon>
        <taxon>Thermomonosporaceae</taxon>
        <taxon>Actinoallomurus</taxon>
    </lineage>
</organism>
<feature type="region of interest" description="Disordered" evidence="7">
    <location>
        <begin position="349"/>
        <end position="376"/>
    </location>
</feature>
<dbReference type="SUPFAM" id="SSF90123">
    <property type="entry name" value="ABC transporter transmembrane region"/>
    <property type="match status" value="1"/>
</dbReference>
<dbReference type="CDD" id="cd18550">
    <property type="entry name" value="ABC_6TM_exporter_like"/>
    <property type="match status" value="1"/>
</dbReference>
<dbReference type="SMART" id="SM00382">
    <property type="entry name" value="AAA"/>
    <property type="match status" value="1"/>
</dbReference>
<feature type="transmembrane region" description="Helical" evidence="8">
    <location>
        <begin position="80"/>
        <end position="100"/>
    </location>
</feature>
<keyword evidence="4 11" id="KW-0067">ATP-binding</keyword>
<proteinExistence type="predicted"/>
<name>A0ABN0XR55_9ACTN</name>
<evidence type="ECO:0000256" key="6">
    <source>
        <dbReference type="ARBA" id="ARBA00023136"/>
    </source>
</evidence>
<accession>A0ABN0XR55</accession>
<dbReference type="EMBL" id="BAAABM010000069">
    <property type="protein sequence ID" value="GAA0370223.1"/>
    <property type="molecule type" value="Genomic_DNA"/>
</dbReference>
<dbReference type="Gene3D" id="1.20.1560.10">
    <property type="entry name" value="ABC transporter type 1, transmembrane domain"/>
    <property type="match status" value="1"/>
</dbReference>
<keyword evidence="3" id="KW-0547">Nucleotide-binding</keyword>
<reference evidence="11 12" key="1">
    <citation type="journal article" date="2019" name="Int. J. Syst. Evol. Microbiol.">
        <title>The Global Catalogue of Microorganisms (GCM) 10K type strain sequencing project: providing services to taxonomists for standard genome sequencing and annotation.</title>
        <authorList>
            <consortium name="The Broad Institute Genomics Platform"/>
            <consortium name="The Broad Institute Genome Sequencing Center for Infectious Disease"/>
            <person name="Wu L."/>
            <person name="Ma J."/>
        </authorList>
    </citation>
    <scope>NUCLEOTIDE SEQUENCE [LARGE SCALE GENOMIC DNA]</scope>
    <source>
        <strain evidence="11 12">JCM 3146</strain>
    </source>
</reference>
<dbReference type="InterPro" id="IPR036640">
    <property type="entry name" value="ABC1_TM_sf"/>
</dbReference>
<dbReference type="InterPro" id="IPR027417">
    <property type="entry name" value="P-loop_NTPase"/>
</dbReference>
<comment type="caution">
    <text evidence="11">The sequence shown here is derived from an EMBL/GenBank/DDBJ whole genome shotgun (WGS) entry which is preliminary data.</text>
</comment>
<evidence type="ECO:0000256" key="2">
    <source>
        <dbReference type="ARBA" id="ARBA00022692"/>
    </source>
</evidence>
<gene>
    <name evidence="11" type="ORF">GCM10010151_70200</name>
</gene>
<dbReference type="PANTHER" id="PTHR24221">
    <property type="entry name" value="ATP-BINDING CASSETTE SUB-FAMILY B"/>
    <property type="match status" value="1"/>
</dbReference>
<evidence type="ECO:0000256" key="4">
    <source>
        <dbReference type="ARBA" id="ARBA00022840"/>
    </source>
</evidence>
<dbReference type="GO" id="GO:0005524">
    <property type="term" value="F:ATP binding"/>
    <property type="evidence" value="ECO:0007669"/>
    <property type="project" value="UniProtKB-KW"/>
</dbReference>
<dbReference type="PROSITE" id="PS50893">
    <property type="entry name" value="ABC_TRANSPORTER_2"/>
    <property type="match status" value="1"/>
</dbReference>
<evidence type="ECO:0000256" key="3">
    <source>
        <dbReference type="ARBA" id="ARBA00022741"/>
    </source>
</evidence>
<protein>
    <submittedName>
        <fullName evidence="11">ABC transporter ATP-binding protein</fullName>
    </submittedName>
</protein>
<dbReference type="InterPro" id="IPR017871">
    <property type="entry name" value="ABC_transporter-like_CS"/>
</dbReference>
<dbReference type="Gene3D" id="3.40.50.300">
    <property type="entry name" value="P-loop containing nucleotide triphosphate hydrolases"/>
    <property type="match status" value="1"/>
</dbReference>
<feature type="domain" description="ABC transporter" evidence="9">
    <location>
        <begin position="399"/>
        <end position="634"/>
    </location>
</feature>
<comment type="subcellular location">
    <subcellularLocation>
        <location evidence="1">Cell membrane</location>
        <topology evidence="1">Multi-pass membrane protein</topology>
    </subcellularLocation>
</comment>
<dbReference type="PROSITE" id="PS00211">
    <property type="entry name" value="ABC_TRANSPORTER_1"/>
    <property type="match status" value="1"/>
</dbReference>
<keyword evidence="12" id="KW-1185">Reference proteome</keyword>
<evidence type="ECO:0000256" key="7">
    <source>
        <dbReference type="SAM" id="MobiDB-lite"/>
    </source>
</evidence>
<feature type="transmembrane region" description="Helical" evidence="8">
    <location>
        <begin position="163"/>
        <end position="180"/>
    </location>
</feature>
<evidence type="ECO:0000313" key="11">
    <source>
        <dbReference type="EMBL" id="GAA0370223.1"/>
    </source>
</evidence>
<dbReference type="InterPro" id="IPR003439">
    <property type="entry name" value="ABC_transporter-like_ATP-bd"/>
</dbReference>
<dbReference type="Pfam" id="PF00664">
    <property type="entry name" value="ABC_membrane"/>
    <property type="match status" value="1"/>
</dbReference>
<evidence type="ECO:0000313" key="12">
    <source>
        <dbReference type="Proteomes" id="UP001501822"/>
    </source>
</evidence>
<feature type="transmembrane region" description="Helical" evidence="8">
    <location>
        <begin position="265"/>
        <end position="286"/>
    </location>
</feature>
<keyword evidence="2 8" id="KW-0812">Transmembrane</keyword>
<feature type="transmembrane region" description="Helical" evidence="8">
    <location>
        <begin position="186"/>
        <end position="203"/>
    </location>
</feature>
<feature type="domain" description="ABC transmembrane type-1" evidence="10">
    <location>
        <begin position="45"/>
        <end position="329"/>
    </location>
</feature>
<evidence type="ECO:0000256" key="5">
    <source>
        <dbReference type="ARBA" id="ARBA00022989"/>
    </source>
</evidence>
<dbReference type="PANTHER" id="PTHR24221:SF654">
    <property type="entry name" value="ATP-BINDING CASSETTE SUB-FAMILY B MEMBER 6"/>
    <property type="match status" value="1"/>
</dbReference>